<dbReference type="AlphaFoldDB" id="A0A1F2UQ34"/>
<accession>A0A1F2UQ34</accession>
<reference evidence="1 2" key="1">
    <citation type="journal article" date="2016" name="Nat. Commun.">
        <title>Thousands of microbial genomes shed light on interconnected biogeochemical processes in an aquifer system.</title>
        <authorList>
            <person name="Anantharaman K."/>
            <person name="Brown C.T."/>
            <person name="Hug L.A."/>
            <person name="Sharon I."/>
            <person name="Castelle C.J."/>
            <person name="Probst A.J."/>
            <person name="Thomas B.C."/>
            <person name="Singh A."/>
            <person name="Wilkins M.J."/>
            <person name="Karaoz U."/>
            <person name="Brodie E.L."/>
            <person name="Williams K.H."/>
            <person name="Hubbard S.S."/>
            <person name="Banfield J.F."/>
        </authorList>
    </citation>
    <scope>NUCLEOTIDE SEQUENCE [LARGE SCALE GENOMIC DNA]</scope>
</reference>
<proteinExistence type="predicted"/>
<gene>
    <name evidence="1" type="ORF">A2074_08565</name>
</gene>
<dbReference type="Proteomes" id="UP000178086">
    <property type="component" value="Unassembled WGS sequence"/>
</dbReference>
<name>A0A1F2UQ34_9ACTN</name>
<comment type="caution">
    <text evidence="1">The sequence shown here is derived from an EMBL/GenBank/DDBJ whole genome shotgun (WGS) entry which is preliminary data.</text>
</comment>
<evidence type="ECO:0000313" key="1">
    <source>
        <dbReference type="EMBL" id="OFW33206.1"/>
    </source>
</evidence>
<sequence>MVVDPLKNNYGDAVAISYFDINDEGLHPDIKRLIDEHNLPVPLTFINGESVSAGYISYYDLTRRIDGLFKTE</sequence>
<protein>
    <submittedName>
        <fullName evidence="1">Uncharacterized protein</fullName>
    </submittedName>
</protein>
<dbReference type="InterPro" id="IPR038218">
    <property type="entry name" value="YuzD-like_sp"/>
</dbReference>
<dbReference type="Gene3D" id="3.40.30.30">
    <property type="entry name" value="Hypothetical protein sa0798"/>
    <property type="match status" value="1"/>
</dbReference>
<evidence type="ECO:0000313" key="2">
    <source>
        <dbReference type="Proteomes" id="UP000178086"/>
    </source>
</evidence>
<organism evidence="1 2">
    <name type="scientific">Candidatus Aquicultor primus</name>
    <dbReference type="NCBI Taxonomy" id="1797195"/>
    <lineage>
        <taxon>Bacteria</taxon>
        <taxon>Bacillati</taxon>
        <taxon>Actinomycetota</taxon>
        <taxon>Candidatus Aquicultoria</taxon>
        <taxon>Candidatus Aquicultorales</taxon>
        <taxon>Candidatus Aquicultoraceae</taxon>
        <taxon>Candidatus Aquicultor</taxon>
    </lineage>
</organism>
<dbReference type="EMBL" id="MELI01000073">
    <property type="protein sequence ID" value="OFW33206.1"/>
    <property type="molecule type" value="Genomic_DNA"/>
</dbReference>